<dbReference type="CDD" id="cd00610">
    <property type="entry name" value="OAT_like"/>
    <property type="match status" value="1"/>
</dbReference>
<dbReference type="Proteomes" id="UP000295783">
    <property type="component" value="Unassembled WGS sequence"/>
</dbReference>
<dbReference type="PANTHER" id="PTHR45688">
    <property type="match status" value="1"/>
</dbReference>
<dbReference type="Gene3D" id="3.90.1150.10">
    <property type="entry name" value="Aspartate Aminotransferase, domain 1"/>
    <property type="match status" value="1"/>
</dbReference>
<dbReference type="PIRSF" id="PIRSF000521">
    <property type="entry name" value="Transaminase_4ab_Lys_Orn"/>
    <property type="match status" value="1"/>
</dbReference>
<evidence type="ECO:0000313" key="6">
    <source>
        <dbReference type="Proteomes" id="UP000295783"/>
    </source>
</evidence>
<keyword evidence="5" id="KW-0032">Aminotransferase</keyword>
<comment type="cofactor">
    <cofactor evidence="1">
        <name>pyridoxal 5'-phosphate</name>
        <dbReference type="ChEBI" id="CHEBI:597326"/>
    </cofactor>
</comment>
<reference evidence="5 6" key="1">
    <citation type="submission" date="2019-03" db="EMBL/GenBank/DDBJ databases">
        <title>Genomic Encyclopedia of Type Strains, Phase III (KMG-III): the genomes of soil and plant-associated and newly described type strains.</title>
        <authorList>
            <person name="Whitman W."/>
        </authorList>
    </citation>
    <scope>NUCLEOTIDE SEQUENCE [LARGE SCALE GENOMIC DNA]</scope>
    <source>
        <strain evidence="5 6">CGMCC 1.7660</strain>
    </source>
</reference>
<dbReference type="InterPro" id="IPR049704">
    <property type="entry name" value="Aminotrans_3_PPA_site"/>
</dbReference>
<evidence type="ECO:0000256" key="1">
    <source>
        <dbReference type="ARBA" id="ARBA00001933"/>
    </source>
</evidence>
<keyword evidence="3 4" id="KW-0663">Pyridoxal phosphate</keyword>
<protein>
    <submittedName>
        <fullName evidence="5">4-aminobutyrate aminotransferase</fullName>
    </submittedName>
</protein>
<keyword evidence="5" id="KW-0808">Transferase</keyword>
<evidence type="ECO:0000256" key="3">
    <source>
        <dbReference type="ARBA" id="ARBA00022898"/>
    </source>
</evidence>
<sequence>MAESGTNQTAAERALDREAAAIGRVMKIRLYPFVPAAAEGVTITDVDGRSYLDFIAAAAVVQTGYRHPRIRQAIHDAMDGVWTAMHCCHPNTHTIDLAERLAAMLPGDFPKKVWFGTTGSDANDCLSRLLPRATGRRRLISFIGAYHGQTTGSALLSGHQTQADVIGLGNVTKVPYPDPYRCAHGPCSRDGCSLKCLEQIKYTLASVSPAADTAAIILEAVQSDGGDIVPPENFIPALRRLCDETGIWLVFDEVKTGLGRTGRWFAFEHAGVIADAISLGKPLGGGLPLSAVVGRHELLDVDTYNLFTLGGSPAPAAAGLAVIDVVSDENLKENAARMGELLQDGLRHLARKYPIIGDVRGRGLMVGVELVRDRATREPAGREAARLAYRCFELGLLVIYCGLYGNVIELTPPLTITAQDVEKALAIFDEALSDIAAGRFDDAKLVPYSGW</sequence>
<comment type="similarity">
    <text evidence="2 4">Belongs to the class-III pyridoxal-phosphate-dependent aminotransferase family.</text>
</comment>
<dbReference type="PROSITE" id="PS00600">
    <property type="entry name" value="AA_TRANSFER_CLASS_3"/>
    <property type="match status" value="1"/>
</dbReference>
<dbReference type="AlphaFoldDB" id="A0A4R6X084"/>
<name>A0A4R6X084_9PROT</name>
<comment type="caution">
    <text evidence="5">The sequence shown here is derived from an EMBL/GenBank/DDBJ whole genome shotgun (WGS) entry which is preliminary data.</text>
</comment>
<dbReference type="RefSeq" id="WP_166644947.1">
    <property type="nucleotide sequence ID" value="NZ_SNYW01000006.1"/>
</dbReference>
<dbReference type="SUPFAM" id="SSF53383">
    <property type="entry name" value="PLP-dependent transferases"/>
    <property type="match status" value="1"/>
</dbReference>
<evidence type="ECO:0000313" key="5">
    <source>
        <dbReference type="EMBL" id="TDQ83848.1"/>
    </source>
</evidence>
<dbReference type="EMBL" id="SNYW01000006">
    <property type="protein sequence ID" value="TDQ83848.1"/>
    <property type="molecule type" value="Genomic_DNA"/>
</dbReference>
<dbReference type="Gene3D" id="3.40.640.10">
    <property type="entry name" value="Type I PLP-dependent aspartate aminotransferase-like (Major domain)"/>
    <property type="match status" value="1"/>
</dbReference>
<dbReference type="GO" id="GO:0008483">
    <property type="term" value="F:transaminase activity"/>
    <property type="evidence" value="ECO:0007669"/>
    <property type="project" value="UniProtKB-KW"/>
</dbReference>
<evidence type="ECO:0000256" key="2">
    <source>
        <dbReference type="ARBA" id="ARBA00008954"/>
    </source>
</evidence>
<gene>
    <name evidence="5" type="ORF">A8950_0392</name>
</gene>
<dbReference type="PANTHER" id="PTHR45688:SF13">
    <property type="entry name" value="ALANINE--GLYOXYLATE AMINOTRANSFERASE 2-LIKE"/>
    <property type="match status" value="1"/>
</dbReference>
<organism evidence="5 6">
    <name type="scientific">Dongia mobilis</name>
    <dbReference type="NCBI Taxonomy" id="578943"/>
    <lineage>
        <taxon>Bacteria</taxon>
        <taxon>Pseudomonadati</taxon>
        <taxon>Pseudomonadota</taxon>
        <taxon>Alphaproteobacteria</taxon>
        <taxon>Rhodospirillales</taxon>
        <taxon>Dongiaceae</taxon>
        <taxon>Dongia</taxon>
    </lineage>
</organism>
<dbReference type="InterPro" id="IPR015422">
    <property type="entry name" value="PyrdxlP-dep_Trfase_small"/>
</dbReference>
<dbReference type="InterPro" id="IPR015424">
    <property type="entry name" value="PyrdxlP-dep_Trfase"/>
</dbReference>
<evidence type="ECO:0000256" key="4">
    <source>
        <dbReference type="RuleBase" id="RU003560"/>
    </source>
</evidence>
<accession>A0A4R6X084</accession>
<dbReference type="Pfam" id="PF00202">
    <property type="entry name" value="Aminotran_3"/>
    <property type="match status" value="1"/>
</dbReference>
<keyword evidence="6" id="KW-1185">Reference proteome</keyword>
<proteinExistence type="inferred from homology"/>
<dbReference type="InterPro" id="IPR015421">
    <property type="entry name" value="PyrdxlP-dep_Trfase_major"/>
</dbReference>
<dbReference type="InterPro" id="IPR005814">
    <property type="entry name" value="Aminotrans_3"/>
</dbReference>
<dbReference type="GO" id="GO:0030170">
    <property type="term" value="F:pyridoxal phosphate binding"/>
    <property type="evidence" value="ECO:0007669"/>
    <property type="project" value="InterPro"/>
</dbReference>